<name>A0ABD4Z829_9CREN</name>
<keyword evidence="1" id="KW-0472">Membrane</keyword>
<sequence length="67" mass="7803">MVGDGCAECEVLLRLAKRCVDVYVKLCFDLEDNLMNYLFVNSVYGIPFLEMVELFMMLIWISLKVFV</sequence>
<accession>A0ABD4Z829</accession>
<protein>
    <recommendedName>
        <fullName evidence="4">Transmembrane protein</fullName>
    </recommendedName>
</protein>
<keyword evidence="1" id="KW-0812">Transmembrane</keyword>
<reference evidence="2 3" key="1">
    <citation type="submission" date="2023-05" db="EMBL/GenBank/DDBJ databases">
        <title>A new hyperthermophilic archaea 'Ignisphaera cupida' sp. nov. and description of the family 'Ignisphaeraceae' fam. nov.</title>
        <authorList>
            <person name="Podosokorskaya O.A."/>
            <person name="Elcheninov A.G."/>
            <person name="Klukina A."/>
            <person name="Merkel A.Y."/>
        </authorList>
    </citation>
    <scope>NUCLEOTIDE SEQUENCE [LARGE SCALE GENOMIC DNA]</scope>
    <source>
        <strain evidence="2 3">4213-co</strain>
    </source>
</reference>
<dbReference type="Proteomes" id="UP001529235">
    <property type="component" value="Unassembled WGS sequence"/>
</dbReference>
<feature type="transmembrane region" description="Helical" evidence="1">
    <location>
        <begin position="43"/>
        <end position="63"/>
    </location>
</feature>
<keyword evidence="1" id="KW-1133">Transmembrane helix</keyword>
<evidence type="ECO:0008006" key="4">
    <source>
        <dbReference type="Google" id="ProtNLM"/>
    </source>
</evidence>
<dbReference type="RefSeq" id="WP_285274499.1">
    <property type="nucleotide sequence ID" value="NZ_JASNVW010000010.1"/>
</dbReference>
<evidence type="ECO:0000313" key="2">
    <source>
        <dbReference type="EMBL" id="MDK6029512.1"/>
    </source>
</evidence>
<evidence type="ECO:0000256" key="1">
    <source>
        <dbReference type="SAM" id="Phobius"/>
    </source>
</evidence>
<dbReference type="AlphaFoldDB" id="A0ABD4Z829"/>
<proteinExistence type="predicted"/>
<dbReference type="EMBL" id="JASNVW010000010">
    <property type="protein sequence ID" value="MDK6029512.1"/>
    <property type="molecule type" value="Genomic_DNA"/>
</dbReference>
<comment type="caution">
    <text evidence="2">The sequence shown here is derived from an EMBL/GenBank/DDBJ whole genome shotgun (WGS) entry which is preliminary data.</text>
</comment>
<gene>
    <name evidence="2" type="ORF">QPL79_09065</name>
</gene>
<evidence type="ECO:0000313" key="3">
    <source>
        <dbReference type="Proteomes" id="UP001529235"/>
    </source>
</evidence>
<keyword evidence="3" id="KW-1185">Reference proteome</keyword>
<organism evidence="2 3">
    <name type="scientific">Ignisphaera cupida</name>
    <dbReference type="NCBI Taxonomy" id="3050454"/>
    <lineage>
        <taxon>Archaea</taxon>
        <taxon>Thermoproteota</taxon>
        <taxon>Thermoprotei</taxon>
        <taxon>Desulfurococcales</taxon>
        <taxon>Desulfurococcaceae</taxon>
        <taxon>Ignisphaera</taxon>
    </lineage>
</organism>